<dbReference type="Gene3D" id="1.10.510.10">
    <property type="entry name" value="Transferase(Phosphotransferase) domain 1"/>
    <property type="match status" value="1"/>
</dbReference>
<sequence length="459" mass="51875">NWRYEQALASLIWKIDMKDIHLQPEAAISALSMLGTTGPQSSSLSLGPDQEQRFTKMGVYKGTLVALKPVKKKTIDTSSREIKLELKVMRDLRHDNIVQFIGATIEPGMTHIVTEYCSKGSLEDILENSDLKLDEMFIASIVSDILKGMIYIHSSAVVSHGNLKSSNCLVDSRWVIKISDFGLCKFKSKQELPYHGEHANYKRFLWTAPELLRLYKPPPQGTQKGDVYSFGIVLHEILNRNGCYGDCHLTPKEIVQRVKDGPINGVPFRPSISELNCDSAILTTLVACWDEEPDLRPDFKTCRKNLRFMQKGMRSNIFDNMMMMMEKYANNLESVVAERTVELHEEKKKTETLLHRMLPSSVAAQLVRGQPVVPEAFDSVTIYFSDICGFTAMSSESTPLQVSHTDLCLYTFGTDTIRSIVKADFTWLLILFMGTQQVTRVSTGTGWSNRRFYTDTGTL</sequence>
<evidence type="ECO:0000256" key="5">
    <source>
        <dbReference type="ARBA" id="ARBA00022729"/>
    </source>
</evidence>
<dbReference type="AlphaFoldDB" id="A0A2C9KB28"/>
<dbReference type="VEuPathDB" id="VectorBase:BGLAX_034938"/>
<evidence type="ECO:0000256" key="4">
    <source>
        <dbReference type="ARBA" id="ARBA00022692"/>
    </source>
</evidence>
<dbReference type="PROSITE" id="PS50011">
    <property type="entry name" value="PROTEIN_KINASE_DOM"/>
    <property type="match status" value="1"/>
</dbReference>
<keyword evidence="8" id="KW-0342">GTP-binding</keyword>
<gene>
    <name evidence="16" type="primary">106058464</name>
</gene>
<dbReference type="InterPro" id="IPR050401">
    <property type="entry name" value="Cyclic_nucleotide_synthase"/>
</dbReference>
<dbReference type="GO" id="GO:0004672">
    <property type="term" value="F:protein kinase activity"/>
    <property type="evidence" value="ECO:0007669"/>
    <property type="project" value="InterPro"/>
</dbReference>
<dbReference type="InterPro" id="IPR000719">
    <property type="entry name" value="Prot_kinase_dom"/>
</dbReference>
<keyword evidence="6" id="KW-0547">Nucleotide-binding</keyword>
<keyword evidence="7" id="KW-1133">Transmembrane helix</keyword>
<protein>
    <recommendedName>
        <fullName evidence="3">guanylate cyclase</fullName>
        <ecNumber evidence="3">4.6.1.2</ecNumber>
    </recommendedName>
</protein>
<dbReference type="PANTHER" id="PTHR11920">
    <property type="entry name" value="GUANYLYL CYCLASE"/>
    <property type="match status" value="1"/>
</dbReference>
<dbReference type="InterPro" id="IPR011645">
    <property type="entry name" value="HNOB_dom_associated"/>
</dbReference>
<keyword evidence="10" id="KW-0675">Receptor</keyword>
<dbReference type="EC" id="4.6.1.2" evidence="3"/>
<dbReference type="GO" id="GO:0004016">
    <property type="term" value="F:adenylate cyclase activity"/>
    <property type="evidence" value="ECO:0007669"/>
    <property type="project" value="TreeGrafter"/>
</dbReference>
<evidence type="ECO:0000256" key="8">
    <source>
        <dbReference type="ARBA" id="ARBA00023134"/>
    </source>
</evidence>
<dbReference type="Proteomes" id="UP000076420">
    <property type="component" value="Unassembled WGS sequence"/>
</dbReference>
<evidence type="ECO:0000256" key="12">
    <source>
        <dbReference type="ARBA" id="ARBA00023239"/>
    </source>
</evidence>
<proteinExistence type="predicted"/>
<dbReference type="GO" id="GO:0005525">
    <property type="term" value="F:GTP binding"/>
    <property type="evidence" value="ECO:0007669"/>
    <property type="project" value="UniProtKB-KW"/>
</dbReference>
<dbReference type="InterPro" id="IPR001245">
    <property type="entry name" value="Ser-Thr/Tyr_kinase_cat_dom"/>
</dbReference>
<evidence type="ECO:0000256" key="10">
    <source>
        <dbReference type="ARBA" id="ARBA00023170"/>
    </source>
</evidence>
<name>A0A2C9KB28_BIOGL</name>
<dbReference type="InterPro" id="IPR029787">
    <property type="entry name" value="Nucleotide_cyclase"/>
</dbReference>
<organism evidence="16 17">
    <name type="scientific">Biomphalaria glabrata</name>
    <name type="common">Bloodfluke planorb</name>
    <name type="synonym">Freshwater snail</name>
    <dbReference type="NCBI Taxonomy" id="6526"/>
    <lineage>
        <taxon>Eukaryota</taxon>
        <taxon>Metazoa</taxon>
        <taxon>Spiralia</taxon>
        <taxon>Lophotrochozoa</taxon>
        <taxon>Mollusca</taxon>
        <taxon>Gastropoda</taxon>
        <taxon>Heterobranchia</taxon>
        <taxon>Euthyneura</taxon>
        <taxon>Panpulmonata</taxon>
        <taxon>Hygrophila</taxon>
        <taxon>Lymnaeoidea</taxon>
        <taxon>Planorbidae</taxon>
        <taxon>Biomphalaria</taxon>
    </lineage>
</organism>
<dbReference type="GO" id="GO:0005524">
    <property type="term" value="F:ATP binding"/>
    <property type="evidence" value="ECO:0007669"/>
    <property type="project" value="InterPro"/>
</dbReference>
<dbReference type="FunFam" id="1.10.510.10:FF:000420">
    <property type="entry name" value="Guanylate cyclase"/>
    <property type="match status" value="1"/>
</dbReference>
<evidence type="ECO:0000259" key="14">
    <source>
        <dbReference type="PROSITE" id="PS50011"/>
    </source>
</evidence>
<dbReference type="CDD" id="cd14042">
    <property type="entry name" value="PK_GC-A_B"/>
    <property type="match status" value="1"/>
</dbReference>
<dbReference type="InterPro" id="IPR001054">
    <property type="entry name" value="A/G_cyclase"/>
</dbReference>
<dbReference type="GO" id="GO:0004383">
    <property type="term" value="F:guanylate cyclase activity"/>
    <property type="evidence" value="ECO:0007669"/>
    <property type="project" value="UniProtKB-EC"/>
</dbReference>
<dbReference type="EnsemblMetazoa" id="BGLB017087-RA">
    <property type="protein sequence ID" value="BGLB017087-PA"/>
    <property type="gene ID" value="BGLB017087"/>
</dbReference>
<keyword evidence="5" id="KW-0732">Signal</keyword>
<evidence type="ECO:0000256" key="2">
    <source>
        <dbReference type="ARBA" id="ARBA00004479"/>
    </source>
</evidence>
<comment type="catalytic activity">
    <reaction evidence="1">
        <text>GTP = 3',5'-cyclic GMP + diphosphate</text>
        <dbReference type="Rhea" id="RHEA:13665"/>
        <dbReference type="ChEBI" id="CHEBI:33019"/>
        <dbReference type="ChEBI" id="CHEBI:37565"/>
        <dbReference type="ChEBI" id="CHEBI:57746"/>
        <dbReference type="EC" id="4.6.1.2"/>
    </reaction>
</comment>
<dbReference type="InterPro" id="IPR011009">
    <property type="entry name" value="Kinase-like_dom_sf"/>
</dbReference>
<evidence type="ECO:0000256" key="7">
    <source>
        <dbReference type="ARBA" id="ARBA00022989"/>
    </source>
</evidence>
<keyword evidence="12" id="KW-0456">Lyase</keyword>
<evidence type="ECO:0000256" key="9">
    <source>
        <dbReference type="ARBA" id="ARBA00023136"/>
    </source>
</evidence>
<evidence type="ECO:0000256" key="13">
    <source>
        <dbReference type="ARBA" id="ARBA00023293"/>
    </source>
</evidence>
<keyword evidence="9" id="KW-0472">Membrane</keyword>
<keyword evidence="11" id="KW-0325">Glycoprotein</keyword>
<keyword evidence="13" id="KW-0141">cGMP biosynthesis</keyword>
<evidence type="ECO:0000313" key="16">
    <source>
        <dbReference type="EnsemblMetazoa" id="BGLB017087-PA"/>
    </source>
</evidence>
<dbReference type="GO" id="GO:0005886">
    <property type="term" value="C:plasma membrane"/>
    <property type="evidence" value="ECO:0007669"/>
    <property type="project" value="TreeGrafter"/>
</dbReference>
<dbReference type="Pfam" id="PF07701">
    <property type="entry name" value="HNOBA"/>
    <property type="match status" value="1"/>
</dbReference>
<reference evidence="16" key="1">
    <citation type="submission" date="2020-05" db="UniProtKB">
        <authorList>
            <consortium name="EnsemblMetazoa"/>
        </authorList>
    </citation>
    <scope>IDENTIFICATION</scope>
    <source>
        <strain evidence="16">BB02</strain>
    </source>
</reference>
<dbReference type="SUPFAM" id="SSF56112">
    <property type="entry name" value="Protein kinase-like (PK-like)"/>
    <property type="match status" value="1"/>
</dbReference>
<feature type="domain" description="Protein kinase" evidence="14">
    <location>
        <begin position="28"/>
        <end position="309"/>
    </location>
</feature>
<dbReference type="SUPFAM" id="SSF55073">
    <property type="entry name" value="Nucleotide cyclase"/>
    <property type="match status" value="1"/>
</dbReference>
<dbReference type="Pfam" id="PF07714">
    <property type="entry name" value="PK_Tyr_Ser-Thr"/>
    <property type="match status" value="1"/>
</dbReference>
<dbReference type="PANTHER" id="PTHR11920:SF335">
    <property type="entry name" value="GUANYLATE CYCLASE"/>
    <property type="match status" value="1"/>
</dbReference>
<dbReference type="PROSITE" id="PS50125">
    <property type="entry name" value="GUANYLATE_CYCLASE_2"/>
    <property type="match status" value="1"/>
</dbReference>
<evidence type="ECO:0000259" key="15">
    <source>
        <dbReference type="PROSITE" id="PS50125"/>
    </source>
</evidence>
<dbReference type="KEGG" id="bgt:106058464"/>
<dbReference type="OrthoDB" id="1890790at2759"/>
<evidence type="ECO:0000256" key="11">
    <source>
        <dbReference type="ARBA" id="ARBA00023180"/>
    </source>
</evidence>
<comment type="subcellular location">
    <subcellularLocation>
        <location evidence="2">Membrane</location>
        <topology evidence="2">Single-pass type I membrane protein</topology>
    </subcellularLocation>
</comment>
<dbReference type="GO" id="GO:0001653">
    <property type="term" value="F:peptide receptor activity"/>
    <property type="evidence" value="ECO:0007669"/>
    <property type="project" value="TreeGrafter"/>
</dbReference>
<accession>A0A2C9KB28</accession>
<evidence type="ECO:0000256" key="1">
    <source>
        <dbReference type="ARBA" id="ARBA00001436"/>
    </source>
</evidence>
<evidence type="ECO:0000313" key="17">
    <source>
        <dbReference type="Proteomes" id="UP000076420"/>
    </source>
</evidence>
<keyword evidence="4" id="KW-0812">Transmembrane</keyword>
<dbReference type="STRING" id="6526.A0A2C9KB28"/>
<dbReference type="GO" id="GO:0007168">
    <property type="term" value="P:receptor guanylyl cyclase signaling pathway"/>
    <property type="evidence" value="ECO:0007669"/>
    <property type="project" value="TreeGrafter"/>
</dbReference>
<dbReference type="VEuPathDB" id="VectorBase:BGLB017087"/>
<dbReference type="Gene3D" id="3.30.70.1230">
    <property type="entry name" value="Nucleotide cyclase"/>
    <property type="match status" value="1"/>
</dbReference>
<feature type="domain" description="Guanylate cyclase" evidence="15">
    <location>
        <begin position="381"/>
        <end position="407"/>
    </location>
</feature>
<evidence type="ECO:0000256" key="3">
    <source>
        <dbReference type="ARBA" id="ARBA00012202"/>
    </source>
</evidence>
<evidence type="ECO:0000256" key="6">
    <source>
        <dbReference type="ARBA" id="ARBA00022741"/>
    </source>
</evidence>
<dbReference type="GO" id="GO:0035556">
    <property type="term" value="P:intracellular signal transduction"/>
    <property type="evidence" value="ECO:0007669"/>
    <property type="project" value="InterPro"/>
</dbReference>